<dbReference type="AlphaFoldDB" id="A0A1S7LIT4"/>
<keyword evidence="4" id="KW-0645">Protease</keyword>
<evidence type="ECO:0000256" key="1">
    <source>
        <dbReference type="PIRSR" id="PIRSR634015-1"/>
    </source>
</evidence>
<accession>A0A1S7LIT4</accession>
<feature type="binding site" evidence="2">
    <location>
        <position position="283"/>
    </location>
    <ligand>
        <name>Zn(2+)</name>
        <dbReference type="ChEBI" id="CHEBI:29105"/>
        <note>catalytic</note>
    </ligand>
</feature>
<dbReference type="Gene3D" id="1.10.390.10">
    <property type="entry name" value="Neutral Protease Domain 2"/>
    <property type="match status" value="1"/>
</dbReference>
<proteinExistence type="predicted"/>
<dbReference type="InterPro" id="IPR027268">
    <property type="entry name" value="Peptidase_M4/M1_CTD_sf"/>
</dbReference>
<evidence type="ECO:0000259" key="3">
    <source>
        <dbReference type="Pfam" id="PF01433"/>
    </source>
</evidence>
<sequence>MAAATPPKIHHELIVKVDPKTQLLEVRDAIRMPKAWREKSTHFLLSDKLELDAVQGRQVSAVGEVPDKHGPHGYRSYTLRPPSDEEDLQLVLRYRGKIDHPMARRSSAYRGGYSSSAGTISNKGVYLGGSSVWIPYFEGTQSSFSMTVILPKGWHSLSQGKRTRRQTEHGHTVDHWQAPQPTEAIYLLAGPWQEYRDGMTTGSGRQVALTALLRQDDPKLAKQFIERSGIEIARYEALIGPYPYSKFTLAENFWQSGYGMPSFTLMGSRVIRLPFILNSSYPHEILHNWFGNGVFVDYAKGNWSEGLTAYLADHLLQELKDQGISYRHRTLTKYSGYVRQENDFALVDFRSRHDGATQAVGYGKGLMFFHMLRKQVGDDAFIAGLRHFYKKNRFKSASYSDIHQAFEEATGVELKAFFSQWTQRPGAPKLQMENVALERENPNGSGRYVVRFDVRQLQDRPFTLELPIEVQLDGIDAPQTFLASLSRSVQTVRIPLPARPLRVDLDPNFDLFRQLSARELPPTFSTLFGGKKLLAILPSKAAPQERAALKKLVQAWKLPSTWDDAISSLPKDRSIWILGRFNRFRNAALTPLKAQGVMLEKGLLTIGKQRFAIKDLSIALASNHQGQSIAWFAPQHGALKALLRKMPHYGSFGHALFQGDKAQNILRGRWQQLHFPLARIFDSGGRALTVQHPLLRTPEPKLIAAP</sequence>
<dbReference type="SUPFAM" id="SSF55486">
    <property type="entry name" value="Metalloproteases ('zincins'), catalytic domain"/>
    <property type="match status" value="1"/>
</dbReference>
<dbReference type="InterPro" id="IPR014782">
    <property type="entry name" value="Peptidase_M1_dom"/>
</dbReference>
<keyword evidence="4" id="KW-0031">Aminopeptidase</keyword>
<dbReference type="GO" id="GO:0004177">
    <property type="term" value="F:aminopeptidase activity"/>
    <property type="evidence" value="ECO:0007669"/>
    <property type="project" value="UniProtKB-KW"/>
</dbReference>
<dbReference type="PANTHER" id="PTHR45726:SF3">
    <property type="entry name" value="LEUKOTRIENE A-4 HYDROLASE"/>
    <property type="match status" value="1"/>
</dbReference>
<keyword evidence="4" id="KW-0378">Hydrolase</keyword>
<gene>
    <name evidence="4" type="ORF">MAGMO_2660</name>
</gene>
<dbReference type="PANTHER" id="PTHR45726">
    <property type="entry name" value="LEUKOTRIENE A-4 HYDROLASE"/>
    <property type="match status" value="1"/>
</dbReference>
<protein>
    <submittedName>
        <fullName evidence="4">Putative Aminopeptidase</fullName>
        <ecNumber evidence="4">3.4.11.-</ecNumber>
    </submittedName>
</protein>
<feature type="binding site" evidence="2">
    <location>
        <position position="287"/>
    </location>
    <ligand>
        <name>Zn(2+)</name>
        <dbReference type="ChEBI" id="CHEBI:29105"/>
        <note>catalytic</note>
    </ligand>
</feature>
<keyword evidence="2" id="KW-0862">Zinc</keyword>
<keyword evidence="2" id="KW-0479">Metal-binding</keyword>
<reference evidence="4" key="1">
    <citation type="submission" date="2015-04" db="EMBL/GenBank/DDBJ databases">
        <authorList>
            <person name="Syromyatnikov M.Y."/>
            <person name="Popov V.N."/>
        </authorList>
    </citation>
    <scope>NUCLEOTIDE SEQUENCE</scope>
    <source>
        <strain evidence="4">MO-1</strain>
    </source>
</reference>
<dbReference type="EMBL" id="LO017727">
    <property type="protein sequence ID" value="CRH06815.1"/>
    <property type="molecule type" value="Genomic_DNA"/>
</dbReference>
<dbReference type="InterPro" id="IPR034015">
    <property type="entry name" value="M1_LTA4H"/>
</dbReference>
<dbReference type="GO" id="GO:0008237">
    <property type="term" value="F:metallopeptidase activity"/>
    <property type="evidence" value="ECO:0007669"/>
    <property type="project" value="InterPro"/>
</dbReference>
<organism evidence="4">
    <name type="scientific">Magnetococcus massalia (strain MO-1)</name>
    <dbReference type="NCBI Taxonomy" id="451514"/>
    <lineage>
        <taxon>Bacteria</taxon>
        <taxon>Pseudomonadati</taxon>
        <taxon>Pseudomonadota</taxon>
        <taxon>Magnetococcia</taxon>
        <taxon>Magnetococcales</taxon>
        <taxon>Magnetococcaceae</taxon>
        <taxon>Magnetococcus</taxon>
    </lineage>
</organism>
<evidence type="ECO:0000256" key="2">
    <source>
        <dbReference type="PIRSR" id="PIRSR634015-3"/>
    </source>
</evidence>
<feature type="active site" description="Proton donor" evidence="1">
    <location>
        <position position="362"/>
    </location>
</feature>
<feature type="binding site" evidence="2">
    <location>
        <position position="305"/>
    </location>
    <ligand>
        <name>Zn(2+)</name>
        <dbReference type="ChEBI" id="CHEBI:29105"/>
        <note>catalytic</note>
    </ligand>
</feature>
<dbReference type="GO" id="GO:0008270">
    <property type="term" value="F:zinc ion binding"/>
    <property type="evidence" value="ECO:0007669"/>
    <property type="project" value="InterPro"/>
</dbReference>
<feature type="active site" description="Proton acceptor" evidence="1">
    <location>
        <position position="284"/>
    </location>
</feature>
<name>A0A1S7LIT4_MAGMO</name>
<dbReference type="Pfam" id="PF01433">
    <property type="entry name" value="Peptidase_M1"/>
    <property type="match status" value="1"/>
</dbReference>
<comment type="cofactor">
    <cofactor evidence="2">
        <name>Zn(2+)</name>
        <dbReference type="ChEBI" id="CHEBI:29105"/>
    </cofactor>
    <text evidence="2">Binds 1 zinc ion per subunit.</text>
</comment>
<dbReference type="EC" id="3.4.11.-" evidence="4"/>
<feature type="domain" description="Peptidase M1 membrane alanine aminopeptidase" evidence="3">
    <location>
        <begin position="283"/>
        <end position="421"/>
    </location>
</feature>
<evidence type="ECO:0000313" key="4">
    <source>
        <dbReference type="EMBL" id="CRH06815.1"/>
    </source>
</evidence>